<name>A0ABW4KKN5_9BACI</name>
<dbReference type="RefSeq" id="WP_380774073.1">
    <property type="nucleotide sequence ID" value="NZ_JBHUEO010000031.1"/>
</dbReference>
<feature type="compositionally biased region" description="Acidic residues" evidence="1">
    <location>
        <begin position="25"/>
        <end position="45"/>
    </location>
</feature>
<sequence>MDMKKLTLGVSTAILSTGLLFGCSAEEEPQDPATEESTEQQDQTEDASGGTDETELEEDAENEDGTDSEEY</sequence>
<accession>A0ABW4KKN5</accession>
<gene>
    <name evidence="2" type="ORF">ACFSCZ_11475</name>
</gene>
<comment type="caution">
    <text evidence="2">The sequence shown here is derived from an EMBL/GenBank/DDBJ whole genome shotgun (WGS) entry which is preliminary data.</text>
</comment>
<dbReference type="PROSITE" id="PS51257">
    <property type="entry name" value="PROKAR_LIPOPROTEIN"/>
    <property type="match status" value="1"/>
</dbReference>
<evidence type="ECO:0000313" key="2">
    <source>
        <dbReference type="EMBL" id="MFD1707351.1"/>
    </source>
</evidence>
<keyword evidence="3" id="KW-1185">Reference proteome</keyword>
<reference evidence="3" key="1">
    <citation type="journal article" date="2019" name="Int. J. Syst. Evol. Microbiol.">
        <title>The Global Catalogue of Microorganisms (GCM) 10K type strain sequencing project: providing services to taxonomists for standard genome sequencing and annotation.</title>
        <authorList>
            <consortium name="The Broad Institute Genomics Platform"/>
            <consortium name="The Broad Institute Genome Sequencing Center for Infectious Disease"/>
            <person name="Wu L."/>
            <person name="Ma J."/>
        </authorList>
    </citation>
    <scope>NUCLEOTIDE SEQUENCE [LARGE SCALE GENOMIC DNA]</scope>
    <source>
        <strain evidence="3">CGMCC 1.12295</strain>
    </source>
</reference>
<organism evidence="2 3">
    <name type="scientific">Siminovitchia sediminis</name>
    <dbReference type="NCBI Taxonomy" id="1274353"/>
    <lineage>
        <taxon>Bacteria</taxon>
        <taxon>Bacillati</taxon>
        <taxon>Bacillota</taxon>
        <taxon>Bacilli</taxon>
        <taxon>Bacillales</taxon>
        <taxon>Bacillaceae</taxon>
        <taxon>Siminovitchia</taxon>
    </lineage>
</organism>
<dbReference type="EMBL" id="JBHUEO010000031">
    <property type="protein sequence ID" value="MFD1707351.1"/>
    <property type="molecule type" value="Genomic_DNA"/>
</dbReference>
<protein>
    <submittedName>
        <fullName evidence="2">Uncharacterized protein</fullName>
    </submittedName>
</protein>
<dbReference type="Proteomes" id="UP001597301">
    <property type="component" value="Unassembled WGS sequence"/>
</dbReference>
<evidence type="ECO:0000256" key="1">
    <source>
        <dbReference type="SAM" id="MobiDB-lite"/>
    </source>
</evidence>
<feature type="compositionally biased region" description="Acidic residues" evidence="1">
    <location>
        <begin position="52"/>
        <end position="71"/>
    </location>
</feature>
<proteinExistence type="predicted"/>
<feature type="region of interest" description="Disordered" evidence="1">
    <location>
        <begin position="22"/>
        <end position="71"/>
    </location>
</feature>
<evidence type="ECO:0000313" key="3">
    <source>
        <dbReference type="Proteomes" id="UP001597301"/>
    </source>
</evidence>